<accession>A0A150PNL6</accession>
<keyword evidence="2" id="KW-0732">Signal</keyword>
<evidence type="ECO:0000259" key="5">
    <source>
        <dbReference type="Pfam" id="PF07631"/>
    </source>
</evidence>
<feature type="domain" description="DUF1587" evidence="3">
    <location>
        <begin position="55"/>
        <end position="134"/>
    </location>
</feature>
<feature type="signal peptide" evidence="2">
    <location>
        <begin position="1"/>
        <end position="16"/>
    </location>
</feature>
<dbReference type="AlphaFoldDB" id="A0A150PNL6"/>
<reference evidence="6 7" key="1">
    <citation type="submission" date="2014-02" db="EMBL/GenBank/DDBJ databases">
        <title>The small core and large imbalanced accessory genome model reveals a collaborative survival strategy of Sorangium cellulosum strains in nature.</title>
        <authorList>
            <person name="Han K."/>
            <person name="Peng R."/>
            <person name="Blom J."/>
            <person name="Li Y.-Z."/>
        </authorList>
    </citation>
    <scope>NUCLEOTIDE SEQUENCE [LARGE SCALE GENOMIC DNA]</scope>
    <source>
        <strain evidence="6 7">So0157-25</strain>
    </source>
</reference>
<evidence type="ECO:0000313" key="6">
    <source>
        <dbReference type="EMBL" id="KYF57279.1"/>
    </source>
</evidence>
<feature type="chain" id="PRO_5007565759" description="Secreted protein" evidence="2">
    <location>
        <begin position="17"/>
        <end position="591"/>
    </location>
</feature>
<dbReference type="Proteomes" id="UP000075420">
    <property type="component" value="Unassembled WGS sequence"/>
</dbReference>
<evidence type="ECO:0008006" key="8">
    <source>
        <dbReference type="Google" id="ProtNLM"/>
    </source>
</evidence>
<evidence type="ECO:0000313" key="7">
    <source>
        <dbReference type="Proteomes" id="UP000075420"/>
    </source>
</evidence>
<gene>
    <name evidence="6" type="ORF">BE08_32385</name>
</gene>
<dbReference type="Pfam" id="PF07627">
    <property type="entry name" value="PSCyt3"/>
    <property type="match status" value="1"/>
</dbReference>
<feature type="region of interest" description="Disordered" evidence="1">
    <location>
        <begin position="19"/>
        <end position="39"/>
    </location>
</feature>
<dbReference type="InterPro" id="IPR013042">
    <property type="entry name" value="DUF1592"/>
</dbReference>
<name>A0A150PNL6_SORCE</name>
<dbReference type="Pfam" id="PF07626">
    <property type="entry name" value="PSD3"/>
    <property type="match status" value="1"/>
</dbReference>
<proteinExistence type="predicted"/>
<feature type="domain" description="DUF1592" evidence="5">
    <location>
        <begin position="233"/>
        <end position="369"/>
    </location>
</feature>
<sequence length="591" mass="63472">MLLASLAAALTAVSTACTGSVGGGSDSTPPGTPPDGAPEAFTCEPGLAPASVPLRRLSRAQLSNTVRDLVAVAAPPAERGAILEAVAPQLDALPHDDREGPHEHWGGFTRVDQTVTQEHVERSYALATAVAEELTGSPARLEALAGRCATDEEADNDDGCLDAFLRAFGERALRRAVTDEDVAFYREPAGAPPFDAADYRDMVTQLLAAPSFLYFVEHGADAVDERLAIHEVDPYELASRLAYHFWQTLPDDELLALARSGELARDDVYRAQVDRVFADPRTRAALRQFYAEWLRRPDVAELSSRVGTPAFDTLRGDLTPTGELREAMFDELADMALYYSLDTRGTIDDLYTSRKSFARSDELAALYGVPPWDGEGEPPDFVEPERQGLLTRAGMVATGSANTRPIMKGVFVRRALLCDDLSPPPANVMATPPDTAASATSREVVTALTGTGSCAGCHTNLINPLGFATENFDALGRLRAEELLIDPVTGELTGTAPVDSRAVPQITWGDPTEVADGRELQGLMLASGKVQSCFARVYFRFTFGRTEDAAQDACALADLEGALLDGAPLSDVLRRVALTPAFRQRNFGEDG</sequence>
<feature type="domain" description="DUF1588" evidence="4">
    <location>
        <begin position="386"/>
        <end position="482"/>
    </location>
</feature>
<evidence type="ECO:0000259" key="4">
    <source>
        <dbReference type="Pfam" id="PF07627"/>
    </source>
</evidence>
<dbReference type="InterPro" id="IPR013036">
    <property type="entry name" value="DUF1587"/>
</dbReference>
<evidence type="ECO:0000256" key="2">
    <source>
        <dbReference type="SAM" id="SignalP"/>
    </source>
</evidence>
<organism evidence="6 7">
    <name type="scientific">Sorangium cellulosum</name>
    <name type="common">Polyangium cellulosum</name>
    <dbReference type="NCBI Taxonomy" id="56"/>
    <lineage>
        <taxon>Bacteria</taxon>
        <taxon>Pseudomonadati</taxon>
        <taxon>Myxococcota</taxon>
        <taxon>Polyangia</taxon>
        <taxon>Polyangiales</taxon>
        <taxon>Polyangiaceae</taxon>
        <taxon>Sorangium</taxon>
    </lineage>
</organism>
<dbReference type="EMBL" id="JELY01001002">
    <property type="protein sequence ID" value="KYF57279.1"/>
    <property type="molecule type" value="Genomic_DNA"/>
</dbReference>
<protein>
    <recommendedName>
        <fullName evidence="8">Secreted protein</fullName>
    </recommendedName>
</protein>
<evidence type="ECO:0000259" key="3">
    <source>
        <dbReference type="Pfam" id="PF07626"/>
    </source>
</evidence>
<dbReference type="Pfam" id="PF07631">
    <property type="entry name" value="PSD4"/>
    <property type="match status" value="1"/>
</dbReference>
<dbReference type="InterPro" id="IPR013039">
    <property type="entry name" value="DUF1588"/>
</dbReference>
<comment type="caution">
    <text evidence="6">The sequence shown here is derived from an EMBL/GenBank/DDBJ whole genome shotgun (WGS) entry which is preliminary data.</text>
</comment>
<evidence type="ECO:0000256" key="1">
    <source>
        <dbReference type="SAM" id="MobiDB-lite"/>
    </source>
</evidence>